<keyword evidence="10" id="KW-0472">Membrane</keyword>
<keyword evidence="10" id="KW-1133">Transmembrane helix</keyword>
<dbReference type="PANTHER" id="PTHR43065:SF10">
    <property type="entry name" value="PEROXIDE STRESS-ACTIVATED HISTIDINE KINASE MAK3"/>
    <property type="match status" value="1"/>
</dbReference>
<keyword evidence="10" id="KW-0812">Transmembrane</keyword>
<protein>
    <recommendedName>
        <fullName evidence="2">histidine kinase</fullName>
        <ecNumber evidence="2">2.7.13.3</ecNumber>
    </recommendedName>
</protein>
<dbReference type="EMBL" id="JACRDE010000297">
    <property type="protein sequence ID" value="MBI5250022.1"/>
    <property type="molecule type" value="Genomic_DNA"/>
</dbReference>
<keyword evidence="6" id="KW-0418">Kinase</keyword>
<dbReference type="InterPro" id="IPR036890">
    <property type="entry name" value="HATPase_C_sf"/>
</dbReference>
<evidence type="ECO:0000256" key="6">
    <source>
        <dbReference type="ARBA" id="ARBA00022777"/>
    </source>
</evidence>
<accession>A0A9D6V234</accession>
<gene>
    <name evidence="12" type="ORF">HY912_11055</name>
</gene>
<comment type="caution">
    <text evidence="12">The sequence shown here is derived from an EMBL/GenBank/DDBJ whole genome shotgun (WGS) entry which is preliminary data.</text>
</comment>
<keyword evidence="3" id="KW-0597">Phosphoprotein</keyword>
<evidence type="ECO:0000256" key="8">
    <source>
        <dbReference type="ARBA" id="ARBA00023012"/>
    </source>
</evidence>
<evidence type="ECO:0000313" key="13">
    <source>
        <dbReference type="Proteomes" id="UP000807825"/>
    </source>
</evidence>
<keyword evidence="4" id="KW-0808">Transferase</keyword>
<sequence length="481" mass="52415">MRWGVLVNLAVILAVSGVLLFVIFCASLERAAVDAKAHQAAMLMEIIQNQILDTDSAERMWDGVKKLCRTRSGASIVLYDSKGNVVGGCGVEKDQEKPNLSEPGRRVRVERWPTGLLHGMSVMVDSTGEFPHGIRAVRGLMEIPPSVFAPAWKFFAAYLVLTQGVLFFLGYLLFHRTIIGPVTEVAGLAGRAAGIADFPNSPYASELKGDIQRIASSLRAIIVKILEDREKMEALIAQLQAANRDLEVAQQGMIRSEKLAGLGRLSAGLAHEIGNPLQIVMGYVELLQMRPDENSRNEILVRMDSELKRIHDILQRLLEFARPIRKVIDQCDVNSLVKECGSLLKGKKGFRNLEFEYDLSPELPIIETEPEKIRQILVNLIFNASDAIPDSGGKIVLRTEASDGIMRIRVEDTGSGIPAADLEKVFDPFFTTKDPGKGTGLGLAVCLGLAESLGGSINISSVEGQGTIVTVTLPLECCESA</sequence>
<evidence type="ECO:0000256" key="2">
    <source>
        <dbReference type="ARBA" id="ARBA00012438"/>
    </source>
</evidence>
<dbReference type="CDD" id="cd00082">
    <property type="entry name" value="HisKA"/>
    <property type="match status" value="1"/>
</dbReference>
<name>A0A9D6V234_9BACT</name>
<dbReference type="AlphaFoldDB" id="A0A9D6V234"/>
<dbReference type="InterPro" id="IPR004358">
    <property type="entry name" value="Sig_transdc_His_kin-like_C"/>
</dbReference>
<feature type="transmembrane region" description="Helical" evidence="10">
    <location>
        <begin position="155"/>
        <end position="174"/>
    </location>
</feature>
<dbReference type="SUPFAM" id="SSF55874">
    <property type="entry name" value="ATPase domain of HSP90 chaperone/DNA topoisomerase II/histidine kinase"/>
    <property type="match status" value="1"/>
</dbReference>
<evidence type="ECO:0000256" key="7">
    <source>
        <dbReference type="ARBA" id="ARBA00022840"/>
    </source>
</evidence>
<comment type="catalytic activity">
    <reaction evidence="1">
        <text>ATP + protein L-histidine = ADP + protein N-phospho-L-histidine.</text>
        <dbReference type="EC" id="2.7.13.3"/>
    </reaction>
</comment>
<evidence type="ECO:0000313" key="12">
    <source>
        <dbReference type="EMBL" id="MBI5250022.1"/>
    </source>
</evidence>
<organism evidence="12 13">
    <name type="scientific">Desulfomonile tiedjei</name>
    <dbReference type="NCBI Taxonomy" id="2358"/>
    <lineage>
        <taxon>Bacteria</taxon>
        <taxon>Pseudomonadati</taxon>
        <taxon>Thermodesulfobacteriota</taxon>
        <taxon>Desulfomonilia</taxon>
        <taxon>Desulfomonilales</taxon>
        <taxon>Desulfomonilaceae</taxon>
        <taxon>Desulfomonile</taxon>
    </lineage>
</organism>
<dbReference type="Gene3D" id="3.30.565.10">
    <property type="entry name" value="Histidine kinase-like ATPase, C-terminal domain"/>
    <property type="match status" value="1"/>
</dbReference>
<dbReference type="SUPFAM" id="SSF47384">
    <property type="entry name" value="Homodimeric domain of signal transducing histidine kinase"/>
    <property type="match status" value="1"/>
</dbReference>
<dbReference type="PANTHER" id="PTHR43065">
    <property type="entry name" value="SENSOR HISTIDINE KINASE"/>
    <property type="match status" value="1"/>
</dbReference>
<keyword evidence="8" id="KW-0902">Two-component regulatory system</keyword>
<reference evidence="12" key="1">
    <citation type="submission" date="2020-07" db="EMBL/GenBank/DDBJ databases">
        <title>Huge and variable diversity of episymbiotic CPR bacteria and DPANN archaea in groundwater ecosystems.</title>
        <authorList>
            <person name="He C.Y."/>
            <person name="Keren R."/>
            <person name="Whittaker M."/>
            <person name="Farag I.F."/>
            <person name="Doudna J."/>
            <person name="Cate J.H.D."/>
            <person name="Banfield J.F."/>
        </authorList>
    </citation>
    <scope>NUCLEOTIDE SEQUENCE</scope>
    <source>
        <strain evidence="12">NC_groundwater_1664_Pr3_B-0.1um_52_9</strain>
    </source>
</reference>
<dbReference type="SMART" id="SM00388">
    <property type="entry name" value="HisKA"/>
    <property type="match status" value="1"/>
</dbReference>
<dbReference type="InterPro" id="IPR003594">
    <property type="entry name" value="HATPase_dom"/>
</dbReference>
<dbReference type="GO" id="GO:0000155">
    <property type="term" value="F:phosphorelay sensor kinase activity"/>
    <property type="evidence" value="ECO:0007669"/>
    <property type="project" value="InterPro"/>
</dbReference>
<evidence type="ECO:0000256" key="10">
    <source>
        <dbReference type="SAM" id="Phobius"/>
    </source>
</evidence>
<feature type="transmembrane region" description="Helical" evidence="10">
    <location>
        <begin position="6"/>
        <end position="28"/>
    </location>
</feature>
<evidence type="ECO:0000259" key="11">
    <source>
        <dbReference type="PROSITE" id="PS50109"/>
    </source>
</evidence>
<dbReference type="Pfam" id="PF02518">
    <property type="entry name" value="HATPase_c"/>
    <property type="match status" value="1"/>
</dbReference>
<dbReference type="PROSITE" id="PS50109">
    <property type="entry name" value="HIS_KIN"/>
    <property type="match status" value="1"/>
</dbReference>
<dbReference type="EC" id="2.7.13.3" evidence="2"/>
<proteinExistence type="predicted"/>
<keyword evidence="7" id="KW-0067">ATP-binding</keyword>
<evidence type="ECO:0000256" key="5">
    <source>
        <dbReference type="ARBA" id="ARBA00022741"/>
    </source>
</evidence>
<keyword evidence="5" id="KW-0547">Nucleotide-binding</keyword>
<evidence type="ECO:0000256" key="4">
    <source>
        <dbReference type="ARBA" id="ARBA00022679"/>
    </source>
</evidence>
<dbReference type="SMART" id="SM00387">
    <property type="entry name" value="HATPase_c"/>
    <property type="match status" value="1"/>
</dbReference>
<dbReference type="Gene3D" id="1.10.287.130">
    <property type="match status" value="1"/>
</dbReference>
<dbReference type="InterPro" id="IPR005467">
    <property type="entry name" value="His_kinase_dom"/>
</dbReference>
<keyword evidence="9" id="KW-0175">Coiled coil</keyword>
<dbReference type="Proteomes" id="UP000807825">
    <property type="component" value="Unassembled WGS sequence"/>
</dbReference>
<dbReference type="InterPro" id="IPR036097">
    <property type="entry name" value="HisK_dim/P_sf"/>
</dbReference>
<feature type="domain" description="Histidine kinase" evidence="11">
    <location>
        <begin position="268"/>
        <end position="477"/>
    </location>
</feature>
<dbReference type="Pfam" id="PF00512">
    <property type="entry name" value="HisKA"/>
    <property type="match status" value="1"/>
</dbReference>
<dbReference type="GO" id="GO:0005524">
    <property type="term" value="F:ATP binding"/>
    <property type="evidence" value="ECO:0007669"/>
    <property type="project" value="UniProtKB-KW"/>
</dbReference>
<evidence type="ECO:0000256" key="9">
    <source>
        <dbReference type="SAM" id="Coils"/>
    </source>
</evidence>
<dbReference type="InterPro" id="IPR003661">
    <property type="entry name" value="HisK_dim/P_dom"/>
</dbReference>
<feature type="coiled-coil region" evidence="9">
    <location>
        <begin position="222"/>
        <end position="252"/>
    </location>
</feature>
<evidence type="ECO:0000256" key="1">
    <source>
        <dbReference type="ARBA" id="ARBA00000085"/>
    </source>
</evidence>
<dbReference type="PRINTS" id="PR00344">
    <property type="entry name" value="BCTRLSENSOR"/>
</dbReference>
<evidence type="ECO:0000256" key="3">
    <source>
        <dbReference type="ARBA" id="ARBA00022553"/>
    </source>
</evidence>